<dbReference type="Proteomes" id="UP000250218">
    <property type="component" value="Chromosome"/>
</dbReference>
<evidence type="ECO:0000313" key="3">
    <source>
        <dbReference type="Proteomes" id="UP000250218"/>
    </source>
</evidence>
<name>A0A2Z4NDE2_9BACT</name>
<accession>A0A2Z4NDE2</accession>
<feature type="region of interest" description="Disordered" evidence="1">
    <location>
        <begin position="1367"/>
        <end position="1388"/>
    </location>
</feature>
<keyword evidence="3" id="KW-1185">Reference proteome</keyword>
<organism evidence="2 3">
    <name type="scientific">[Mycoplasma] anseris</name>
    <dbReference type="NCBI Taxonomy" id="92400"/>
    <lineage>
        <taxon>Bacteria</taxon>
        <taxon>Bacillati</taxon>
        <taxon>Mycoplasmatota</taxon>
        <taxon>Mycoplasmoidales</taxon>
        <taxon>Metamycoplasmataceae</taxon>
        <taxon>Metamycoplasma</taxon>
    </lineage>
</organism>
<dbReference type="PROSITE" id="PS51257">
    <property type="entry name" value="PROKAR_LIPOPROTEIN"/>
    <property type="match status" value="1"/>
</dbReference>
<sequence>MKKNTTKNLVKLLGSSVIIGSTVIATTSCQKKEKENNITKKNEIIEQPKQAMIKGDVNYVAIGDQWSSSAEISLKSHEANYFNKERNEIYGLSYASYLANAIHMLDDEYTKLSSFYNFSLANTTIDDWLYLLNPTKYSSFNQNHFDYNLNVQKDLNEMIENQAKLAKLFNNFQLEDNKFSFLSNSIANANFMTISLGFNDFFKKQELLDIVFHLTQSKTNEETQTFIQNLITQAQQRANLVYTKINLLIKELRKINEHLNINIIGYATPYLKLAKVIENSSNKNVLFELTNVLNKSLETASKDNNINFFSYTDNEYLNKNISYLSDGFLSVKPNVLAIKKMIQDIFMKMSLSENDYINLIQNYYSHPIIKSLENTNIVNESKQPNPEAQPIVKKPYYQVFDFKSKPTSIKTQIVGVLGDNVTSFKKEYEFEKINDNQVILNKLLNQKYDQNILRSFKYYFNNGKNVSNEMLIDFFNKIVNIIGFPNEQFLPITNKLNELLTNAEFKEFVINLINNVCDNKYLNKQINKLNYDIDVLFKNTLPNEIQFDQFKQAIANDLTSADHIFAIFKEISVSGFLLNSNNQQHFKTSLRSILDCLFNKDLINKLFNAKLDNIVSDFLEEKTIKQKMLAIFDDVLDEIINNPVDYFENIDTSLAFLNKILASSNTKITELIKTILDLAKQKTVLIQDKQVKVIDVFKQNMIDVISAKYLINNEHFNQQQIDDFKYFVNTFIDNFNSFEKINDFVSLAVQTFIKRNQENLGNKESLNLISQTIYNLFDNESNNFDVNKSHKLLFAFLSFKPNHIDETKYQNGLNVLGISFIKTLDALRPQNLTYLTDNNYRNNLINLFKNILKADANLLNAQAKNFFNATIDSIFNDAFAKNSLLQQIYNHVIEYLGVFPITNYLREKHLEAEILANSEFANLEDYVKNWFYSIYDGVISTDLVDSVKYLIHDIINNNQNYQFNEPHELLVKIFKQAPNNQFPNIIASLIKNIVNNDEIWNKGVDILFGFVKDETKTTFTNEEKTSLKSFIRKMIGNIPDSKFFSNFVAHINKQANKLVVSDIANINDFVVYLKENILTYFSFNNQTLVNEILDVIFVKDKSNISKVESKELIKNLSIILSKETLINYIFNKLDIKTIILNAIDQINLDSLGLDSIAKNDLITLLVDLKSFINEKWDSIILIKIKQLITRIFSKENVDRSNTLEEFIVNGLNDAKSLLKEITGILFDEFLFDKQAPDRIQLTTQLILTIVKQKVPDLVLKPEKLTILNKTLEKLIRKLYKLNVHNSLIENFISKITENINNFGFDTTKYNFQDLINIKALLSAFNPDDVIAFINDDLNNEDIRNIIQILFDNTSFILSKISFKETINSDNTNPNETTDFNADSSTPDATASSWNQETIIRIIKAILNKLSKDDKLQIINESSETIKTIVRDKQINEVLKDFIKKALLQIERPILDEMVHLDRTDRNVDQYAKSVVDILLSELINDENISLFKEVLTHMVLNGDLYTWNTPQELLIKVLKNINQNSLSTLVDKLINNITHNDDLLNKVNNVLLALIKIKTNTTLSSAESEKLTTYIKEVLKNLDNATLFNHLKTLIYNTLANNLTGNETFEELKDLLINNIKEDLKNNNELINQIFEITLVSDKYNINEVIQVAKVLMDKETFVDWIFNTINIKKLVLDQINNIAFDQIRFNQATLAQLEIVKTYLKDFFNEKYNTFIVPLAKELIANLFSNEVALKATSFHNWVANFIKQNKTFLLTKINDIFENFVNGEKGSILKNALATFLVELMDQDLQGVEFGQTGKQSLISTLEKLMGYIPSFKLFDGLVPNVLDVIVKNLETNRFNFATYDFAKTINLVAIINKLNFDNIDHYIHDLTSQELKNVMLLLLNNIDKFSHIIQLSPTESNNNSDNVSEPNSNSSTQKRPIIVFEGNITININVFFNLFKSVFTILNEEDRQEVIAAVPKLSTWFINEPNMRIWVNQQLQKIKQNIPNLDQSGIELADEIIKSIDHIIFEDQATKDLVDSLLISLISINHETFETINDFNQLFSYLIRTNKPAFKSFVNHIIDYMLSNEETVDKTIQFILDWSIKEYHLDTTSDQINHIKSLLKRVVMKLGSLNIVESLIDDFLELTTTINILDNDGHFNQQGLIGDIINTIKSIQFSKYLTTANIEDLLETILDKTLDVSQLESELWALYSFIVHNLNKFNKKENNSLDVSSSAETNPNEANTETNNAKQQAFLAEVEKLLFNGLSALNGSIKQDNVNGKTALGNVLYRILKDQISALDYSLFKNPVLSTDVLKSIITKVVNYNETKNIIDTLINDFMAGSKVTEASNFGELLSKIILKIKDNLKQNITNVILKFAQDDEIINIIIDNLVQFMKLENITPDDKTFLATLIKDLIPELTKTELYQRKFLNRTIVQLAKHAKDFDIANPSKWLQDAFDQVTSVFSFNDVLVIIPLIGDNRVVTGDKLVKLINIFFGKSNFENSVLYNALRNLNQDPDVSKRTTMKYLNDQISNTIKNAFKPGATGDTSDPDNITVSVDIFRTIDTLYKMMANQLNQAIKRTPGANDNYHIRAKLPEYQAMYRFTNVINFALFEMFGRETLVSQRDSNGFINLYSGVRSILWELQEGTNIKAIPGLSSKFAGMQYYLEEKYRREMNNYIIDYHWEWSKFKYVYDYYNEDNYGPDSIMYLIVSSGYNEKEKNKLKPFKFKISKNGQPNEISKKEYILLTLKEGGFAKFMALNNQKSISKWSHLKNTTKFE</sequence>
<proteinExistence type="predicted"/>
<dbReference type="RefSeq" id="WP_033178630.1">
    <property type="nucleotide sequence ID" value="NZ_CP030140.1"/>
</dbReference>
<dbReference type="KEGG" id="mane:DP065_02165"/>
<gene>
    <name evidence="2" type="ORF">DP065_02165</name>
</gene>
<evidence type="ECO:0008006" key="4">
    <source>
        <dbReference type="Google" id="ProtNLM"/>
    </source>
</evidence>
<reference evidence="3" key="1">
    <citation type="submission" date="2018-06" db="EMBL/GenBank/DDBJ databases">
        <title>Complete genome sequences of Mycoplasma anatis, M. anseris and M. cloacale type strains.</title>
        <authorList>
            <person name="Grozner D."/>
            <person name="Forro B."/>
            <person name="Sulyok K.M."/>
            <person name="Marton S."/>
            <person name="Kreizinger Z."/>
            <person name="Banyai K."/>
            <person name="Gyuranecz M."/>
        </authorList>
    </citation>
    <scope>NUCLEOTIDE SEQUENCE [LARGE SCALE GENOMIC DNA]</scope>
    <source>
        <strain evidence="3">ATCC 49234</strain>
    </source>
</reference>
<protein>
    <recommendedName>
        <fullName evidence="4">Lipoprotein</fullName>
    </recommendedName>
</protein>
<feature type="compositionally biased region" description="Polar residues" evidence="1">
    <location>
        <begin position="1367"/>
        <end position="1380"/>
    </location>
</feature>
<dbReference type="InterPro" id="IPR036514">
    <property type="entry name" value="SGNH_hydro_sf"/>
</dbReference>
<evidence type="ECO:0000256" key="1">
    <source>
        <dbReference type="SAM" id="MobiDB-lite"/>
    </source>
</evidence>
<dbReference type="EMBL" id="CP030140">
    <property type="protein sequence ID" value="AWX69547.1"/>
    <property type="molecule type" value="Genomic_DNA"/>
</dbReference>
<dbReference type="Gene3D" id="3.40.50.1110">
    <property type="entry name" value="SGNH hydrolase"/>
    <property type="match status" value="1"/>
</dbReference>
<evidence type="ECO:0000313" key="2">
    <source>
        <dbReference type="EMBL" id="AWX69547.1"/>
    </source>
</evidence>